<dbReference type="InterPro" id="IPR015202">
    <property type="entry name" value="GO-like_E_set"/>
</dbReference>
<comment type="caution">
    <text evidence="7">The sequence shown here is derived from an EMBL/GenBank/DDBJ whole genome shotgun (WGS) entry which is preliminary data.</text>
</comment>
<dbReference type="SUPFAM" id="SSF50965">
    <property type="entry name" value="Galactose oxidase, central domain"/>
    <property type="match status" value="1"/>
</dbReference>
<dbReference type="PANTHER" id="PTHR32208">
    <property type="entry name" value="SECRETED PROTEIN-RELATED"/>
    <property type="match status" value="1"/>
</dbReference>
<evidence type="ECO:0000259" key="5">
    <source>
        <dbReference type="Pfam" id="PF07250"/>
    </source>
</evidence>
<dbReference type="InterPro" id="IPR014756">
    <property type="entry name" value="Ig_E-set"/>
</dbReference>
<reference evidence="8" key="1">
    <citation type="journal article" date="2023" name="Proc. Natl. Acad. Sci. U.S.A.">
        <title>Genomic and structural basis for evolution of tropane alkaloid biosynthesis.</title>
        <authorList>
            <person name="Wanga Y.-J."/>
            <person name="Taina T."/>
            <person name="Yua J.-Y."/>
            <person name="Lia J."/>
            <person name="Xua B."/>
            <person name="Chenc J."/>
            <person name="D'Auriad J.C."/>
            <person name="Huanga J.-P."/>
            <person name="Huanga S.-X."/>
        </authorList>
    </citation>
    <scope>NUCLEOTIDE SEQUENCE [LARGE SCALE GENOMIC DNA]</scope>
    <source>
        <strain evidence="8">cv. KIB-2019</strain>
    </source>
</reference>
<dbReference type="Proteomes" id="UP001152561">
    <property type="component" value="Unassembled WGS sequence"/>
</dbReference>
<feature type="compositionally biased region" description="Basic residues" evidence="4">
    <location>
        <begin position="248"/>
        <end position="260"/>
    </location>
</feature>
<feature type="compositionally biased region" description="Acidic residues" evidence="4">
    <location>
        <begin position="192"/>
        <end position="206"/>
    </location>
</feature>
<keyword evidence="2" id="KW-0732">Signal</keyword>
<proteinExistence type="predicted"/>
<evidence type="ECO:0000313" key="8">
    <source>
        <dbReference type="Proteomes" id="UP001152561"/>
    </source>
</evidence>
<dbReference type="EMBL" id="JAJAGQ010000014">
    <property type="protein sequence ID" value="KAJ8543080.1"/>
    <property type="molecule type" value="Genomic_DNA"/>
</dbReference>
<dbReference type="InterPro" id="IPR001611">
    <property type="entry name" value="Leu-rich_rpt"/>
</dbReference>
<feature type="region of interest" description="Disordered" evidence="4">
    <location>
        <begin position="248"/>
        <end position="272"/>
    </location>
</feature>
<dbReference type="InterPro" id="IPR009880">
    <property type="entry name" value="Glyoxal_oxidase_N"/>
</dbReference>
<dbReference type="OrthoDB" id="2019572at2759"/>
<feature type="domain" description="Glyoxal oxidase N-terminal" evidence="5">
    <location>
        <begin position="327"/>
        <end position="716"/>
    </location>
</feature>
<keyword evidence="3" id="KW-0677">Repeat</keyword>
<dbReference type="Pfam" id="PF13855">
    <property type="entry name" value="LRR_8"/>
    <property type="match status" value="1"/>
</dbReference>
<evidence type="ECO:0000259" key="6">
    <source>
        <dbReference type="Pfam" id="PF09118"/>
    </source>
</evidence>
<dbReference type="Gene3D" id="2.130.10.80">
    <property type="entry name" value="Galactose oxidase/kelch, beta-propeller"/>
    <property type="match status" value="1"/>
</dbReference>
<keyword evidence="1" id="KW-0433">Leucine-rich repeat</keyword>
<keyword evidence="8" id="KW-1185">Reference proteome</keyword>
<dbReference type="Gene3D" id="3.80.10.10">
    <property type="entry name" value="Ribonuclease Inhibitor"/>
    <property type="match status" value="1"/>
</dbReference>
<dbReference type="InterPro" id="IPR013783">
    <property type="entry name" value="Ig-like_fold"/>
</dbReference>
<evidence type="ECO:0008006" key="9">
    <source>
        <dbReference type="Google" id="ProtNLM"/>
    </source>
</evidence>
<feature type="region of interest" description="Disordered" evidence="4">
    <location>
        <begin position="177"/>
        <end position="220"/>
    </location>
</feature>
<evidence type="ECO:0000256" key="4">
    <source>
        <dbReference type="SAM" id="MobiDB-lite"/>
    </source>
</evidence>
<name>A0A9Q1R8C3_9SOLA</name>
<dbReference type="Pfam" id="PF09118">
    <property type="entry name" value="GO-like_E_set"/>
    <property type="match status" value="1"/>
</dbReference>
<dbReference type="AlphaFoldDB" id="A0A9Q1R8C3"/>
<dbReference type="InterPro" id="IPR032675">
    <property type="entry name" value="LRR_dom_sf"/>
</dbReference>
<evidence type="ECO:0000256" key="1">
    <source>
        <dbReference type="ARBA" id="ARBA00022614"/>
    </source>
</evidence>
<dbReference type="FunFam" id="3.80.10.10:FF:000383">
    <property type="entry name" value="Leucine-rich repeat receptor protein kinase EMS1"/>
    <property type="match status" value="1"/>
</dbReference>
<dbReference type="InterPro" id="IPR037293">
    <property type="entry name" value="Gal_Oxidase_central_sf"/>
</dbReference>
<feature type="domain" description="Galactose oxidase-like Early set" evidence="6">
    <location>
        <begin position="725"/>
        <end position="825"/>
    </location>
</feature>
<sequence>MKNLRTVSISNANLTGYLPKHWHGNVSYVDLSGNKLKGKIPSSLTELENLVYLNLSSNELNGSIPESFGDLSSLQNVSLGSNSLSGSIPDSFAAILGLVHLDLGSNQLNGSVPKFISDMRKLKYLNLEKNNFHGVLTFNASFIKKLVVLKIGENSNLCYNHSTLSKKVKLGISPCDKHGLPMSPSPSKEINSDDSNDSEDYADDESEQKQHSHGPSKVVLGFENADDSSVGINIDPSPEGLLEFLDGKKKKHKKSKKKTKKPELTFPLFPFPGEQGKEAAPVDPAVGGGGAAAAAAGGKQCNAKADFKTESPGSWVIHSPNAGVAAMHIQLMPNNKAVWFDTTNLGPSAIQHNPPFCKPVPEKPGETDCWAHGVQYDVESGQVRTLKLMTDTWCSSGGLSSNGELVSTGGYREGIRSIRIMNPCDNCEFQENANGLAAMRWYATQHMLENGSFILVGGRGAHNYEIIPPGRLQFQAQQFGLNFLVETEDEKENNLYPFVNLLPDGNVFIFANDRSIIIDPYSGKTIRELPVLPGGSRNYPASGMSALLPINLNTPNPEKVEVEVIVCGGNSHDAFKYSEFPPRQFFPALKDCGRIFVNKQGAQWDIEEMTSPRVMGDMLLLPTGDILIINGAKTGTSAWDAAEEPNLVPLLYSPNKPKGQRFKELKPSQIPRMYHSVSAVLPDGKILVAGSNTHALYDFQAKYPTDLRVEKFSPPYLAPDLDKHRPQILENGPNNEMRYGQDFKVNIKLDEVVDETDIRVTMYAPPFTTHGYSQGQRLLILQLKSATNQEVTVVAPPSGRITPPGYYLLFVVHRGVPSRGMWVRIDQ</sequence>
<dbReference type="SUPFAM" id="SSF81296">
    <property type="entry name" value="E set domains"/>
    <property type="match status" value="1"/>
</dbReference>
<dbReference type="PANTHER" id="PTHR32208:SF93">
    <property type="entry name" value="ALDEHYDE OXIDASE GLOX1"/>
    <property type="match status" value="1"/>
</dbReference>
<organism evidence="7 8">
    <name type="scientific">Anisodus acutangulus</name>
    <dbReference type="NCBI Taxonomy" id="402998"/>
    <lineage>
        <taxon>Eukaryota</taxon>
        <taxon>Viridiplantae</taxon>
        <taxon>Streptophyta</taxon>
        <taxon>Embryophyta</taxon>
        <taxon>Tracheophyta</taxon>
        <taxon>Spermatophyta</taxon>
        <taxon>Magnoliopsida</taxon>
        <taxon>eudicotyledons</taxon>
        <taxon>Gunneridae</taxon>
        <taxon>Pentapetalae</taxon>
        <taxon>asterids</taxon>
        <taxon>lamiids</taxon>
        <taxon>Solanales</taxon>
        <taxon>Solanaceae</taxon>
        <taxon>Solanoideae</taxon>
        <taxon>Hyoscyameae</taxon>
        <taxon>Anisodus</taxon>
    </lineage>
</organism>
<dbReference type="Gene3D" id="2.60.40.10">
    <property type="entry name" value="Immunoglobulins"/>
    <property type="match status" value="1"/>
</dbReference>
<gene>
    <name evidence="7" type="ORF">K7X08_005603</name>
</gene>
<accession>A0A9Q1R8C3</accession>
<evidence type="ECO:0000313" key="7">
    <source>
        <dbReference type="EMBL" id="KAJ8543080.1"/>
    </source>
</evidence>
<dbReference type="InterPro" id="IPR011043">
    <property type="entry name" value="Gal_Oxase/kelch_b-propeller"/>
</dbReference>
<dbReference type="CDD" id="cd02851">
    <property type="entry name" value="E_set_GO_C"/>
    <property type="match status" value="1"/>
</dbReference>
<protein>
    <recommendedName>
        <fullName evidence="9">Galactose oxidase</fullName>
    </recommendedName>
</protein>
<dbReference type="Pfam" id="PF07250">
    <property type="entry name" value="Glyoxal_oxid_N"/>
    <property type="match status" value="1"/>
</dbReference>
<dbReference type="Pfam" id="PF00560">
    <property type="entry name" value="LRR_1"/>
    <property type="match status" value="2"/>
</dbReference>
<dbReference type="SUPFAM" id="SSF52058">
    <property type="entry name" value="L domain-like"/>
    <property type="match status" value="1"/>
</dbReference>
<evidence type="ECO:0000256" key="3">
    <source>
        <dbReference type="ARBA" id="ARBA00022737"/>
    </source>
</evidence>
<evidence type="ECO:0000256" key="2">
    <source>
        <dbReference type="ARBA" id="ARBA00022729"/>
    </source>
</evidence>